<evidence type="ECO:0000256" key="1">
    <source>
        <dbReference type="ARBA" id="ARBA00022741"/>
    </source>
</evidence>
<dbReference type="GO" id="GO:0035556">
    <property type="term" value="P:intracellular signal transduction"/>
    <property type="evidence" value="ECO:0007669"/>
    <property type="project" value="TreeGrafter"/>
</dbReference>
<comment type="caution">
    <text evidence="5">The sequence shown here is derived from an EMBL/GenBank/DDBJ whole genome shotgun (WGS) entry which is preliminary data.</text>
</comment>
<dbReference type="GO" id="GO:0005524">
    <property type="term" value="F:ATP binding"/>
    <property type="evidence" value="ECO:0007669"/>
    <property type="project" value="UniProtKB-KW"/>
</dbReference>
<reference evidence="5 6" key="1">
    <citation type="submission" date="2020-12" db="EMBL/GenBank/DDBJ databases">
        <title>Metabolic potential, ecology and presence of endohyphal bacteria is reflected in genomic diversity of Mucoromycotina.</title>
        <authorList>
            <person name="Muszewska A."/>
            <person name="Okrasinska A."/>
            <person name="Steczkiewicz K."/>
            <person name="Drgas O."/>
            <person name="Orlowska M."/>
            <person name="Perlinska-Lenart U."/>
            <person name="Aleksandrzak-Piekarczyk T."/>
            <person name="Szatraj K."/>
            <person name="Zielenkiewicz U."/>
            <person name="Pilsyk S."/>
            <person name="Malc E."/>
            <person name="Mieczkowski P."/>
            <person name="Kruszewska J.S."/>
            <person name="Biernat P."/>
            <person name="Pawlowska J."/>
        </authorList>
    </citation>
    <scope>NUCLEOTIDE SEQUENCE [LARGE SCALE GENOMIC DNA]</scope>
    <source>
        <strain evidence="5 6">CBS 142.35</strain>
    </source>
</reference>
<protein>
    <recommendedName>
        <fullName evidence="4">Protein kinase domain-containing protein</fullName>
    </recommendedName>
</protein>
<accession>A0A8H7S6E1</accession>
<evidence type="ECO:0000256" key="2">
    <source>
        <dbReference type="ARBA" id="ARBA00022840"/>
    </source>
</evidence>
<evidence type="ECO:0000313" key="6">
    <source>
        <dbReference type="Proteomes" id="UP000646827"/>
    </source>
</evidence>
<sequence length="527" mass="58748">MIPRSNSPEAIDPLQHDDSRSPGLSSSISTGDTRSSSCSSVSTTSNQVPPSSPPKQYQQQHHHHHHQQEQPVAPEPTKKSHSGRFQNMLNHAGGHIRAGLRMTPMGNHHHHHHHQDDSIKNEDDNRRGSQASTKTRRSSASSSLRSYGSAASWKNKLSMSWKQHIGGSGSPGSPSTSTSDKKKYARLAEKYGPYVKPETNCKGMGATSKKNVASGATAVIRLVRANNHILAVKEFKKRDKSESEDDYNKRMQNEFSISKIVSGHINVIDTLDLVKDERDRWCAVMEYCTGGDLFNLLQERPTMSLNEQGCLFKQLLLGLQHIHQLGIAHRDIKPENLVLSQGGTLKIADFGTADVVQGCFDSEARLSYKWCGSEPFWSPELWQLKNEQDGYDGRAFDIWSAAVTYYCMRTQMLPFRASFYRASPVDGAKPGSPADVAANAKDGGDEEYGLYCQQRAAGEKCSIWKDISAPEIECLAGMLDPNPQTRFTVAQALDTPWMKSMEMCNDGELDNGWCHYHCRPKHHQQKK</sequence>
<proteinExistence type="predicted"/>
<feature type="compositionally biased region" description="Basic and acidic residues" evidence="3">
    <location>
        <begin position="114"/>
        <end position="127"/>
    </location>
</feature>
<feature type="region of interest" description="Disordered" evidence="3">
    <location>
        <begin position="99"/>
        <end position="148"/>
    </location>
</feature>
<dbReference type="SMART" id="SM00220">
    <property type="entry name" value="S_TKc"/>
    <property type="match status" value="1"/>
</dbReference>
<dbReference type="InterPro" id="IPR011009">
    <property type="entry name" value="Kinase-like_dom_sf"/>
</dbReference>
<keyword evidence="6" id="KW-1185">Reference proteome</keyword>
<dbReference type="PROSITE" id="PS00108">
    <property type="entry name" value="PROTEIN_KINASE_ST"/>
    <property type="match status" value="1"/>
</dbReference>
<dbReference type="Gene3D" id="1.10.510.10">
    <property type="entry name" value="Transferase(Phosphotransferase) domain 1"/>
    <property type="match status" value="1"/>
</dbReference>
<dbReference type="Proteomes" id="UP000646827">
    <property type="component" value="Unassembled WGS sequence"/>
</dbReference>
<dbReference type="EMBL" id="JAEPRB010000042">
    <property type="protein sequence ID" value="KAG2224444.1"/>
    <property type="molecule type" value="Genomic_DNA"/>
</dbReference>
<dbReference type="InterPro" id="IPR000719">
    <property type="entry name" value="Prot_kinase_dom"/>
</dbReference>
<evidence type="ECO:0000259" key="4">
    <source>
        <dbReference type="PROSITE" id="PS50011"/>
    </source>
</evidence>
<feature type="compositionally biased region" description="Low complexity" evidence="3">
    <location>
        <begin position="25"/>
        <end position="59"/>
    </location>
</feature>
<dbReference type="PROSITE" id="PS50011">
    <property type="entry name" value="PROTEIN_KINASE_DOM"/>
    <property type="match status" value="1"/>
</dbReference>
<dbReference type="InterPro" id="IPR008271">
    <property type="entry name" value="Ser/Thr_kinase_AS"/>
</dbReference>
<keyword evidence="1" id="KW-0547">Nucleotide-binding</keyword>
<feature type="region of interest" description="Disordered" evidence="3">
    <location>
        <begin position="1"/>
        <end position="86"/>
    </location>
</feature>
<dbReference type="GO" id="GO:0005737">
    <property type="term" value="C:cytoplasm"/>
    <property type="evidence" value="ECO:0007669"/>
    <property type="project" value="TreeGrafter"/>
</dbReference>
<dbReference type="Pfam" id="PF00069">
    <property type="entry name" value="Pkinase"/>
    <property type="match status" value="1"/>
</dbReference>
<evidence type="ECO:0000313" key="5">
    <source>
        <dbReference type="EMBL" id="KAG2224444.1"/>
    </source>
</evidence>
<organism evidence="5 6">
    <name type="scientific">Circinella minor</name>
    <dbReference type="NCBI Taxonomy" id="1195481"/>
    <lineage>
        <taxon>Eukaryota</taxon>
        <taxon>Fungi</taxon>
        <taxon>Fungi incertae sedis</taxon>
        <taxon>Mucoromycota</taxon>
        <taxon>Mucoromycotina</taxon>
        <taxon>Mucoromycetes</taxon>
        <taxon>Mucorales</taxon>
        <taxon>Lichtheimiaceae</taxon>
        <taxon>Circinella</taxon>
    </lineage>
</organism>
<name>A0A8H7S6E1_9FUNG</name>
<keyword evidence="2" id="KW-0067">ATP-binding</keyword>
<dbReference type="AlphaFoldDB" id="A0A8H7S6E1"/>
<feature type="region of interest" description="Disordered" evidence="3">
    <location>
        <begin position="162"/>
        <end position="182"/>
    </location>
</feature>
<dbReference type="GO" id="GO:0004674">
    <property type="term" value="F:protein serine/threonine kinase activity"/>
    <property type="evidence" value="ECO:0007669"/>
    <property type="project" value="TreeGrafter"/>
</dbReference>
<feature type="compositionally biased region" description="Low complexity" evidence="3">
    <location>
        <begin position="129"/>
        <end position="148"/>
    </location>
</feature>
<dbReference type="OrthoDB" id="4062651at2759"/>
<dbReference type="SUPFAM" id="SSF56112">
    <property type="entry name" value="Protein kinase-like (PK-like)"/>
    <property type="match status" value="1"/>
</dbReference>
<dbReference type="PANTHER" id="PTHR24346">
    <property type="entry name" value="MAP/MICROTUBULE AFFINITY-REGULATING KINASE"/>
    <property type="match status" value="1"/>
</dbReference>
<feature type="domain" description="Protein kinase" evidence="4">
    <location>
        <begin position="206"/>
        <end position="498"/>
    </location>
</feature>
<dbReference type="PANTHER" id="PTHR24346:SF30">
    <property type="entry name" value="MATERNAL EMBRYONIC LEUCINE ZIPPER KINASE"/>
    <property type="match status" value="1"/>
</dbReference>
<evidence type="ECO:0000256" key="3">
    <source>
        <dbReference type="SAM" id="MobiDB-lite"/>
    </source>
</evidence>
<gene>
    <name evidence="5" type="ORF">INT45_010510</name>
</gene>